<gene>
    <name evidence="1" type="ORF">LWC34_25655</name>
</gene>
<dbReference type="RefSeq" id="WP_233727700.1">
    <property type="nucleotide sequence ID" value="NZ_JAJVCN010000002.1"/>
</dbReference>
<dbReference type="Proteomes" id="UP001521150">
    <property type="component" value="Unassembled WGS sequence"/>
</dbReference>
<dbReference type="EMBL" id="JAJVCN010000002">
    <property type="protein sequence ID" value="MCE7006198.1"/>
    <property type="molecule type" value="Genomic_DNA"/>
</dbReference>
<reference evidence="1 2" key="1">
    <citation type="submission" date="2021-12" db="EMBL/GenBank/DDBJ databases">
        <title>Genome sequence of Kibdelosporangium philippinense ATCC 49844.</title>
        <authorList>
            <person name="Fedorov E.A."/>
            <person name="Omeragic M."/>
            <person name="Shalygina K.F."/>
            <person name="Maclea K.S."/>
        </authorList>
    </citation>
    <scope>NUCLEOTIDE SEQUENCE [LARGE SCALE GENOMIC DNA]</scope>
    <source>
        <strain evidence="1 2">ATCC 49844</strain>
    </source>
</reference>
<keyword evidence="2" id="KW-1185">Reference proteome</keyword>
<organism evidence="1 2">
    <name type="scientific">Kibdelosporangium philippinense</name>
    <dbReference type="NCBI Taxonomy" id="211113"/>
    <lineage>
        <taxon>Bacteria</taxon>
        <taxon>Bacillati</taxon>
        <taxon>Actinomycetota</taxon>
        <taxon>Actinomycetes</taxon>
        <taxon>Pseudonocardiales</taxon>
        <taxon>Pseudonocardiaceae</taxon>
        <taxon>Kibdelosporangium</taxon>
    </lineage>
</organism>
<evidence type="ECO:0000313" key="2">
    <source>
        <dbReference type="Proteomes" id="UP001521150"/>
    </source>
</evidence>
<proteinExistence type="predicted"/>
<protein>
    <submittedName>
        <fullName evidence="1">Uncharacterized protein</fullName>
    </submittedName>
</protein>
<sequence>MKRPGHLRATLEWYRAFNQDVADNAVYAKTKLTMPVLALGAQYSWGGFVLDPVRGLATTVTGGVIKDSDHWIWEEKPAEMTDRVLGLLGH</sequence>
<evidence type="ECO:0000313" key="1">
    <source>
        <dbReference type="EMBL" id="MCE7006198.1"/>
    </source>
</evidence>
<dbReference type="InterPro" id="IPR029058">
    <property type="entry name" value="AB_hydrolase_fold"/>
</dbReference>
<dbReference type="SUPFAM" id="SSF53474">
    <property type="entry name" value="alpha/beta-Hydrolases"/>
    <property type="match status" value="1"/>
</dbReference>
<comment type="caution">
    <text evidence="1">The sequence shown here is derived from an EMBL/GenBank/DDBJ whole genome shotgun (WGS) entry which is preliminary data.</text>
</comment>
<dbReference type="Gene3D" id="3.40.50.1820">
    <property type="entry name" value="alpha/beta hydrolase"/>
    <property type="match status" value="1"/>
</dbReference>
<name>A0ABS8ZIC3_9PSEU</name>
<accession>A0ABS8ZIC3</accession>